<dbReference type="SMART" id="SM00785">
    <property type="entry name" value="AARP2CN"/>
    <property type="match status" value="1"/>
</dbReference>
<evidence type="ECO:0000313" key="10">
    <source>
        <dbReference type="WBParaSite" id="TMUE_3000012756.1"/>
    </source>
</evidence>
<dbReference type="InterPro" id="IPR039761">
    <property type="entry name" value="Bms1/Tsr1"/>
</dbReference>
<protein>
    <recommendedName>
        <fullName evidence="6">Pre-rRNA-processing protein TSR1 homolog</fullName>
    </recommendedName>
</protein>
<evidence type="ECO:0000256" key="1">
    <source>
        <dbReference type="ARBA" id="ARBA00004604"/>
    </source>
</evidence>
<feature type="compositionally biased region" description="Basic residues" evidence="7">
    <location>
        <begin position="16"/>
        <end position="28"/>
    </location>
</feature>
<dbReference type="PROSITE" id="PS50007">
    <property type="entry name" value="PIPLC_X_DOMAIN"/>
    <property type="match status" value="1"/>
</dbReference>
<dbReference type="Proteomes" id="UP000046395">
    <property type="component" value="Unassembled WGS sequence"/>
</dbReference>
<feature type="region of interest" description="Disordered" evidence="7">
    <location>
        <begin position="1"/>
        <end position="41"/>
    </location>
</feature>
<dbReference type="WBParaSite" id="TMUE_3000012756.1">
    <property type="protein sequence ID" value="TMUE_3000012756.1"/>
    <property type="gene ID" value="WBGene00301691"/>
</dbReference>
<evidence type="ECO:0000313" key="9">
    <source>
        <dbReference type="Proteomes" id="UP000046395"/>
    </source>
</evidence>
<evidence type="ECO:0000256" key="4">
    <source>
        <dbReference type="ARBA" id="ARBA00037087"/>
    </source>
</evidence>
<keyword evidence="2" id="KW-0690">Ribosome biogenesis</keyword>
<comment type="similarity">
    <text evidence="5">Belongs to the TRAFAC class translation factor GTPase superfamily. Bms1-like GTPase family. TSR1 subfamily.</text>
</comment>
<dbReference type="SMART" id="SM01362">
    <property type="entry name" value="DUF663"/>
    <property type="match status" value="1"/>
</dbReference>
<dbReference type="Pfam" id="PF14744">
    <property type="entry name" value="WASH-7_mid"/>
    <property type="match status" value="1"/>
</dbReference>
<feature type="domain" description="Bms1-type G" evidence="8">
    <location>
        <begin position="85"/>
        <end position="244"/>
    </location>
</feature>
<dbReference type="GO" id="GO:0034511">
    <property type="term" value="F:U3 snoRNA binding"/>
    <property type="evidence" value="ECO:0007669"/>
    <property type="project" value="TreeGrafter"/>
</dbReference>
<dbReference type="Pfam" id="PF14745">
    <property type="entry name" value="WASH-4_N"/>
    <property type="match status" value="1"/>
</dbReference>
<organism evidence="9 10">
    <name type="scientific">Trichuris muris</name>
    <name type="common">Mouse whipworm</name>
    <dbReference type="NCBI Taxonomy" id="70415"/>
    <lineage>
        <taxon>Eukaryota</taxon>
        <taxon>Metazoa</taxon>
        <taxon>Ecdysozoa</taxon>
        <taxon>Nematoda</taxon>
        <taxon>Enoplea</taxon>
        <taxon>Dorylaimia</taxon>
        <taxon>Trichinellida</taxon>
        <taxon>Trichuridae</taxon>
        <taxon>Trichuris</taxon>
    </lineage>
</organism>
<dbReference type="PANTHER" id="PTHR12858:SF1">
    <property type="entry name" value="PRE-RRNA-PROCESSING PROTEIN TSR1 HOMOLOG"/>
    <property type="match status" value="1"/>
</dbReference>
<evidence type="ECO:0000256" key="5">
    <source>
        <dbReference type="ARBA" id="ARBA00038288"/>
    </source>
</evidence>
<dbReference type="GO" id="GO:0005730">
    <property type="term" value="C:nucleolus"/>
    <property type="evidence" value="ECO:0007669"/>
    <property type="project" value="UniProtKB-SubCell"/>
</dbReference>
<dbReference type="InterPro" id="IPR028282">
    <property type="entry name" value="WASH-7_central"/>
</dbReference>
<dbReference type="Pfam" id="PF08142">
    <property type="entry name" value="AARP2CN"/>
    <property type="match status" value="1"/>
</dbReference>
<dbReference type="GO" id="GO:0030688">
    <property type="term" value="C:preribosome, small subunit precursor"/>
    <property type="evidence" value="ECO:0007669"/>
    <property type="project" value="TreeGrafter"/>
</dbReference>
<dbReference type="Pfam" id="PF04950">
    <property type="entry name" value="RIBIOP_C"/>
    <property type="match status" value="1"/>
</dbReference>
<dbReference type="GO" id="GO:0003924">
    <property type="term" value="F:GTPase activity"/>
    <property type="evidence" value="ECO:0007669"/>
    <property type="project" value="TreeGrafter"/>
</dbReference>
<dbReference type="InterPro" id="IPR012948">
    <property type="entry name" value="AARP2CN"/>
</dbReference>
<evidence type="ECO:0000259" key="8">
    <source>
        <dbReference type="PROSITE" id="PS51714"/>
    </source>
</evidence>
<dbReference type="InterPro" id="IPR028191">
    <property type="entry name" value="WASH-4_N"/>
</dbReference>
<name>A0A5S6QZE4_TRIMR</name>
<comment type="subcellular location">
    <subcellularLocation>
        <location evidence="1">Nucleus</location>
        <location evidence="1">Nucleolus</location>
    </subcellularLocation>
</comment>
<dbReference type="Pfam" id="PF14746">
    <property type="entry name" value="WASH-7_C"/>
    <property type="match status" value="1"/>
</dbReference>
<proteinExistence type="inferred from homology"/>
<dbReference type="STRING" id="70415.A0A5S6QZE4"/>
<dbReference type="PROSITE" id="PS51714">
    <property type="entry name" value="G_BMS1"/>
    <property type="match status" value="1"/>
</dbReference>
<sequence>MQRSGTTVHRAGLLKQRNKSHNPGRHRSKGELDAKRKGRTPNILGIRKRCKTVSKKDRRNMVKQLRAIKQEQASERRGLANRLNPPVVVCIVSLSHEISSRNVLSRLMQGKSTGNVAEAERGLTFLRMPKLKSRFCFLCPDAADILDVLDSLKVADLVLLVWNGQGYQLGDYFSALLSSILAQGLPSFFNLLINPFERNSKYEQEKRCLAATAEKWGLQGRFYKLDTLEEQNALLRLMSTCSRKPLSIQEHRTRLLVESCSVAEFNSETNQCNVRVCGYVRGPNLDVNRLLHIPGWGDYQMNSIDVLLDPHPMHDFPQHRTDAFHNFAVADAALQECLYSEPAVEDLDFEQSARVTEAELQLEGSKSTEQLKQFFPKGTSEYQAAWMLDIDESVDGMSDAENVCADGTYDEFCSFETESLRSKFESECNEEMLDCEDTDSNYVTCEEEEEQNSLARLRQEREDKLFPDEMDTPANEPARVRFQKYRSLKSFRTSFWDPKENLPSEYAKIVHFKNFSVTKKRILEQEVKGALNGWYVAVYIKNVEMKCAEFLCNSSGSLVVYSLLPNEQKMALLNVVLRKHALCDQPIKSKDQLLFNIGYRRYFVSPVFSQHTNGNKHKLERFLAENTTVVASFFAPVMFPPAGVSVFKLSTNGQLSLVATGSLMNVDADRVVLKRVVLSGHPYKINRRHAVVRYMFFNRDDVEWFRPVELRTRSGRRGFIREPVGTHGYMKCSFNTQLPSQDVVFIDLYKRVFPKWTYDPLVDQRLRVASCSQMDTLVVAEAVAALRGREKLKGSAPGTDMSQVLCSPIRADIALTTNCELTYFIQCEKAHVKQLLLELASDCLEARSLVALCQKAYIPALCVYNSGRAEKRSEAKIIHSVSQLLPLLKDIRQYIHRCEATIRRLIWCMHNVYYDERPPKWNLSHLHLAPVFEFLAQVLATLVFLELAIQQHLRLKEDWKIYSRFIKNIRGVTETESKMIKKVWKTIDEDLFSGHIFQHCAMRKRTTSDTAVNDKLMRQFSSMTKAYALKADSPSSYECDKEWHTMCACALLSFESLYFGRIDKKLLRFFWKRLEKAIPFTLCCNLTWQPCAFLCQTVPEVKDIVNASSIPGSDPHTDMDVSVCGQIFDSAHQEFISLEVTINSMCRQPESMTRQSPEKFTSVLFRVLQLSMEVKHESRKVISGWLKSTVPVEKYALEKCVRCLKAIKVMQRCLLVNDGRCAEFLFRSMQRVSTLLLKVLVAVRPSLTSDKRYSAVVENMIAAINAGLNALSKPVTVESWTVLSLAFSFGLGEIVPVDQMKFINELMDQMNFLISYRELFNQCFDCSFLTHIPLWKLNLSLSAHLGRGIDRSHLRTFLAGLGDYFFQIAVVKQRFGNSVSPAPLELNMLNFLSEKFLLALEIAVENSLRFSLFGNSQQDTLVSAKERLSCIEILRQLPFFVGARVVHVSEFVRRRLDETLYNLNTVASYDWQSYAEMRHLAKYGLQFDMNDPCLPCCRSDYGLDIVNMLRNFDDFVACYTYNADDQYFVAKHRKSKQRSAFGLQHALQSIRTHGLGVLSTTVSVAYKLLASKLHACLQLMLEGNFKDKVTKEMRFIRTLPSSSVRMYPYERAHALKEYFESNTGADGLNNLDRLRVLLTEIGNILGYVRLMQTAGFNMCMECLHLLPNCELNFARPNSSGTVNGADGLWSELANRISEWQRKILDHQDIFKLLVKAFATALQGDNFAGLENFYSIIPALTLNFAERSLICKQGMQRCREGDLLFSDDGFAIGATFLLHILDQFDRFTALRWFASISSKIATDKDMLMQDMANNGDKTFQQTVLFRIRRKEEFEQELNRISDAITPACVLFRASLACEAGSHEST</sequence>
<evidence type="ECO:0000256" key="2">
    <source>
        <dbReference type="ARBA" id="ARBA00022517"/>
    </source>
</evidence>
<evidence type="ECO:0000256" key="7">
    <source>
        <dbReference type="SAM" id="MobiDB-lite"/>
    </source>
</evidence>
<dbReference type="Pfam" id="PF22298">
    <property type="entry name" value="Tsr1_G-like"/>
    <property type="match status" value="1"/>
</dbReference>
<dbReference type="InterPro" id="IPR007034">
    <property type="entry name" value="BMS1_TSR1_C"/>
</dbReference>
<dbReference type="InterPro" id="IPR030387">
    <property type="entry name" value="G_Bms1/Tsr1_dom"/>
</dbReference>
<dbReference type="PANTHER" id="PTHR12858">
    <property type="entry name" value="RIBOSOME BIOGENESIS PROTEIN"/>
    <property type="match status" value="1"/>
</dbReference>
<dbReference type="GO" id="GO:0005525">
    <property type="term" value="F:GTP binding"/>
    <property type="evidence" value="ECO:0007669"/>
    <property type="project" value="TreeGrafter"/>
</dbReference>
<comment type="function">
    <text evidence="4">Required during maturation of the 40S ribosomal subunit in the nucleolus.</text>
</comment>
<accession>A0A5S6QZE4</accession>
<reference evidence="10" key="1">
    <citation type="submission" date="2019-12" db="UniProtKB">
        <authorList>
            <consortium name="WormBaseParasite"/>
        </authorList>
    </citation>
    <scope>IDENTIFICATION</scope>
</reference>
<keyword evidence="9" id="KW-1185">Reference proteome</keyword>
<dbReference type="GO" id="GO:0000479">
    <property type="term" value="P:endonucleolytic cleavage of tricistronic rRNA transcript (SSU-rRNA, 5.8S rRNA, LSU-rRNA)"/>
    <property type="evidence" value="ECO:0007669"/>
    <property type="project" value="TreeGrafter"/>
</dbReference>
<dbReference type="InterPro" id="IPR028283">
    <property type="entry name" value="WASH-7_C"/>
</dbReference>
<evidence type="ECO:0000256" key="3">
    <source>
        <dbReference type="ARBA" id="ARBA00023242"/>
    </source>
</evidence>
<dbReference type="GO" id="GO:0000462">
    <property type="term" value="P:maturation of SSU-rRNA from tricistronic rRNA transcript (SSU-rRNA, 5.8S rRNA, LSU-rRNA)"/>
    <property type="evidence" value="ECO:0007669"/>
    <property type="project" value="TreeGrafter"/>
</dbReference>
<evidence type="ECO:0000256" key="6">
    <source>
        <dbReference type="ARBA" id="ARBA00040070"/>
    </source>
</evidence>
<keyword evidence="3" id="KW-0539">Nucleus</keyword>